<feature type="chain" id="PRO_5024446233" evidence="2">
    <location>
        <begin position="22"/>
        <end position="181"/>
    </location>
</feature>
<name>A0A5S3VAV8_9GAMM</name>
<keyword evidence="5" id="KW-1185">Reference proteome</keyword>
<reference evidence="3 6" key="1">
    <citation type="submission" date="2018-01" db="EMBL/GenBank/DDBJ databases">
        <authorList>
            <person name="Paulsen S."/>
            <person name="Gram L.K."/>
        </authorList>
    </citation>
    <scope>NUCLEOTIDE SEQUENCE [LARGE SCALE GENOMIC DNA]</scope>
    <source>
        <strain evidence="3 6">S3790</strain>
        <strain evidence="4">S3895</strain>
    </source>
</reference>
<evidence type="ECO:0000256" key="1">
    <source>
        <dbReference type="SAM" id="Coils"/>
    </source>
</evidence>
<dbReference type="RefSeq" id="WP_138591076.1">
    <property type="nucleotide sequence ID" value="NZ_PNBW01000002.1"/>
</dbReference>
<sequence>MRLLFLLLALCLLSACHSSQKLNTEHNAKPLPTQRYAPVAMLFKTHYTACNTPVLSTTNKQVNTLPARYQQHQTLNLFFTKWCNSPSTTTQLRLLKTLVAQKVWPDEYAVYFDFIKRSTQDLRTQKLANITLRKTLKSKEHQLEKAHSAFIELKKQLAQIELQRLNPPAPTIPLQQTQEAP</sequence>
<feature type="coiled-coil region" evidence="1">
    <location>
        <begin position="136"/>
        <end position="163"/>
    </location>
</feature>
<evidence type="ECO:0000313" key="6">
    <source>
        <dbReference type="Proteomes" id="UP000307217"/>
    </source>
</evidence>
<dbReference type="EMBL" id="PNBW01000002">
    <property type="protein sequence ID" value="TMO79072.1"/>
    <property type="molecule type" value="Genomic_DNA"/>
</dbReference>
<reference evidence="3" key="3">
    <citation type="submission" date="2019-09" db="EMBL/GenBank/DDBJ databases">
        <title>Co-occurence of chitin degradation, pigmentation and bioactivity in marine Pseudoalteromonas.</title>
        <authorList>
            <person name="Sonnenschein E.C."/>
            <person name="Bech P.K."/>
        </authorList>
    </citation>
    <scope>NUCLEOTIDE SEQUENCE</scope>
    <source>
        <strain evidence="3">S3790</strain>
        <strain evidence="4">S3895</strain>
    </source>
</reference>
<evidence type="ECO:0000313" key="4">
    <source>
        <dbReference type="EMBL" id="TMO79072.1"/>
    </source>
</evidence>
<dbReference type="Proteomes" id="UP000307164">
    <property type="component" value="Unassembled WGS sequence"/>
</dbReference>
<evidence type="ECO:0000313" key="3">
    <source>
        <dbReference type="EMBL" id="TMO69082.1"/>
    </source>
</evidence>
<keyword evidence="2" id="KW-0732">Signal</keyword>
<dbReference type="Proteomes" id="UP000307217">
    <property type="component" value="Unassembled WGS sequence"/>
</dbReference>
<protein>
    <submittedName>
        <fullName evidence="3">Uncharacterized protein</fullName>
    </submittedName>
</protein>
<proteinExistence type="predicted"/>
<gene>
    <name evidence="3" type="ORF">CWC19_06510</name>
    <name evidence="4" type="ORF">CWC20_00185</name>
</gene>
<comment type="caution">
    <text evidence="3">The sequence shown here is derived from an EMBL/GenBank/DDBJ whole genome shotgun (WGS) entry which is preliminary data.</text>
</comment>
<organism evidence="3 6">
    <name type="scientific">Pseudoalteromonas aurantia</name>
    <dbReference type="NCBI Taxonomy" id="43654"/>
    <lineage>
        <taxon>Bacteria</taxon>
        <taxon>Pseudomonadati</taxon>
        <taxon>Pseudomonadota</taxon>
        <taxon>Gammaproteobacteria</taxon>
        <taxon>Alteromonadales</taxon>
        <taxon>Pseudoalteromonadaceae</taxon>
        <taxon>Pseudoalteromonas</taxon>
    </lineage>
</organism>
<dbReference type="PROSITE" id="PS51257">
    <property type="entry name" value="PROKAR_LIPOPROTEIN"/>
    <property type="match status" value="1"/>
</dbReference>
<dbReference type="OrthoDB" id="6314428at2"/>
<evidence type="ECO:0000256" key="2">
    <source>
        <dbReference type="SAM" id="SignalP"/>
    </source>
</evidence>
<evidence type="ECO:0000313" key="5">
    <source>
        <dbReference type="Proteomes" id="UP000307164"/>
    </source>
</evidence>
<keyword evidence="1" id="KW-0175">Coiled coil</keyword>
<reference evidence="5 6" key="2">
    <citation type="submission" date="2019-06" db="EMBL/GenBank/DDBJ databases">
        <title>Co-occurence of chitin degradation, pigmentation and bioactivity in marine Pseudoalteromonas.</title>
        <authorList>
            <person name="Sonnenschein E.C."/>
            <person name="Bech P.K."/>
        </authorList>
    </citation>
    <scope>NUCLEOTIDE SEQUENCE [LARGE SCALE GENOMIC DNA]</scope>
    <source>
        <strain evidence="6">S3790</strain>
        <strain evidence="5">S3895</strain>
    </source>
</reference>
<feature type="signal peptide" evidence="2">
    <location>
        <begin position="1"/>
        <end position="21"/>
    </location>
</feature>
<dbReference type="AlphaFoldDB" id="A0A5S3VAV8"/>
<dbReference type="EMBL" id="PNBX01000024">
    <property type="protein sequence ID" value="TMO69082.1"/>
    <property type="molecule type" value="Genomic_DNA"/>
</dbReference>
<accession>A0A5S3VAV8</accession>